<evidence type="ECO:0000256" key="1">
    <source>
        <dbReference type="ARBA" id="ARBA00010520"/>
    </source>
</evidence>
<dbReference type="EMBL" id="VXIV02001507">
    <property type="protein sequence ID" value="KAF6032421.1"/>
    <property type="molecule type" value="Genomic_DNA"/>
</dbReference>
<keyword evidence="4" id="KW-0132">Cell division</keyword>
<evidence type="ECO:0000313" key="6">
    <source>
        <dbReference type="EMBL" id="KAF6032421.1"/>
    </source>
</evidence>
<keyword evidence="2 4" id="KW-0498">Mitosis</keyword>
<dbReference type="GO" id="GO:0004864">
    <property type="term" value="F:protein phosphatase inhibitor activity"/>
    <property type="evidence" value="ECO:0007669"/>
    <property type="project" value="UniProtKB-KW"/>
</dbReference>
<name>A0A7J7K371_BUGNE</name>
<reference evidence="6" key="1">
    <citation type="submission" date="2020-06" db="EMBL/GenBank/DDBJ databases">
        <title>Draft genome of Bugula neritina, a colonial animal packing powerful symbionts and potential medicines.</title>
        <authorList>
            <person name="Rayko M."/>
        </authorList>
    </citation>
    <scope>NUCLEOTIDE SEQUENCE [LARGE SCALE GENOMIC DNA]</scope>
    <source>
        <strain evidence="6">Kwan_BN1</strain>
    </source>
</reference>
<evidence type="ECO:0000256" key="4">
    <source>
        <dbReference type="RuleBase" id="RU363120"/>
    </source>
</evidence>
<keyword evidence="7" id="KW-1185">Reference proteome</keyword>
<dbReference type="PANTHER" id="PTHR10358">
    <property type="entry name" value="ENDOSULFINE"/>
    <property type="match status" value="1"/>
</dbReference>
<evidence type="ECO:0000256" key="3">
    <source>
        <dbReference type="ARBA" id="ARBA00023272"/>
    </source>
</evidence>
<comment type="caution">
    <text evidence="6">The sequence shown here is derived from an EMBL/GenBank/DDBJ whole genome shotgun (WGS) entry which is preliminary data.</text>
</comment>
<accession>A0A7J7K371</accession>
<organism evidence="6 7">
    <name type="scientific">Bugula neritina</name>
    <name type="common">Brown bryozoan</name>
    <name type="synonym">Sertularia neritina</name>
    <dbReference type="NCBI Taxonomy" id="10212"/>
    <lineage>
        <taxon>Eukaryota</taxon>
        <taxon>Metazoa</taxon>
        <taxon>Spiralia</taxon>
        <taxon>Lophotrochozoa</taxon>
        <taxon>Bryozoa</taxon>
        <taxon>Gymnolaemata</taxon>
        <taxon>Cheilostomatida</taxon>
        <taxon>Flustrina</taxon>
        <taxon>Buguloidea</taxon>
        <taxon>Bugulidae</taxon>
        <taxon>Bugula</taxon>
    </lineage>
</organism>
<feature type="region of interest" description="Disordered" evidence="5">
    <location>
        <begin position="1"/>
        <end position="37"/>
    </location>
</feature>
<dbReference type="GO" id="GO:0051301">
    <property type="term" value="P:cell division"/>
    <property type="evidence" value="ECO:0007669"/>
    <property type="project" value="UniProtKB-KW"/>
</dbReference>
<dbReference type="Pfam" id="PF04667">
    <property type="entry name" value="Endosulfine"/>
    <property type="match status" value="1"/>
</dbReference>
<evidence type="ECO:0000313" key="7">
    <source>
        <dbReference type="Proteomes" id="UP000593567"/>
    </source>
</evidence>
<keyword evidence="4" id="KW-0131">Cell cycle</keyword>
<dbReference type="Proteomes" id="UP000593567">
    <property type="component" value="Unassembled WGS sequence"/>
</dbReference>
<dbReference type="AlphaFoldDB" id="A0A7J7K371"/>
<dbReference type="OrthoDB" id="5949865at2759"/>
<evidence type="ECO:0000256" key="2">
    <source>
        <dbReference type="ARBA" id="ARBA00022776"/>
    </source>
</evidence>
<evidence type="ECO:0000256" key="5">
    <source>
        <dbReference type="SAM" id="MobiDB-lite"/>
    </source>
</evidence>
<feature type="compositionally biased region" description="Polar residues" evidence="5">
    <location>
        <begin position="1"/>
        <end position="10"/>
    </location>
</feature>
<comment type="subcellular location">
    <subcellularLocation>
        <location evidence="4">Cytoplasm</location>
    </subcellularLocation>
</comment>
<dbReference type="InterPro" id="IPR006760">
    <property type="entry name" value="Endosulphine"/>
</dbReference>
<proteinExistence type="inferred from homology"/>
<gene>
    <name evidence="6" type="ORF">EB796_009235</name>
</gene>
<protein>
    <submittedName>
        <fullName evidence="6">Uncharacterized protein</fullName>
    </submittedName>
</protein>
<feature type="region of interest" description="Disordered" evidence="5">
    <location>
        <begin position="97"/>
        <end position="131"/>
    </location>
</feature>
<dbReference type="PANTHER" id="PTHR10358:SF6">
    <property type="entry name" value="ENDOSULFINE, ISOFORM A"/>
    <property type="match status" value="1"/>
</dbReference>
<keyword evidence="3 4" id="KW-0650">Protein phosphatase inhibitor</keyword>
<dbReference type="GO" id="GO:0005737">
    <property type="term" value="C:cytoplasm"/>
    <property type="evidence" value="ECO:0007669"/>
    <property type="project" value="UniProtKB-SubCell"/>
</dbReference>
<comment type="similarity">
    <text evidence="1 4">Belongs to the endosulfine family.</text>
</comment>
<comment type="function">
    <text evidence="4">Protein phosphatase inhibitor that specifically inhibits protein phosphatase 2A (PP2A) during mitosis.</text>
</comment>
<sequence length="131" mass="14634">MSDENINQTEPCLAGQEEQDSEVFKQPAQTEAEEMEKLKKKYPQLNRAPGGGSALLHKRIHKGQKFFDSGDYNMTKSKLGHKAILTQTEKTLLTESTGNAIPTAEEVHKRVTHRTSSLVVDEPVSPHHVDK</sequence>
<keyword evidence="4" id="KW-0963">Cytoplasm</keyword>